<keyword evidence="5" id="KW-0862">Zinc</keyword>
<dbReference type="GO" id="GO:0003677">
    <property type="term" value="F:DNA binding"/>
    <property type="evidence" value="ECO:0007669"/>
    <property type="project" value="UniProtKB-KW"/>
</dbReference>
<dbReference type="GO" id="GO:0005634">
    <property type="term" value="C:nucleus"/>
    <property type="evidence" value="ECO:0007669"/>
    <property type="project" value="UniProtKB-SubCell"/>
</dbReference>
<dbReference type="PROSITE" id="PS50157">
    <property type="entry name" value="ZINC_FINGER_C2H2_2"/>
    <property type="match status" value="4"/>
</dbReference>
<dbReference type="Proteomes" id="UP000215335">
    <property type="component" value="Unassembled WGS sequence"/>
</dbReference>
<comment type="subcellular location">
    <subcellularLocation>
        <location evidence="1">Nucleus</location>
    </subcellularLocation>
</comment>
<evidence type="ECO:0000313" key="12">
    <source>
        <dbReference type="Proteomes" id="UP000215335"/>
    </source>
</evidence>
<dbReference type="InterPro" id="IPR050331">
    <property type="entry name" value="Zinc_finger"/>
</dbReference>
<dbReference type="PANTHER" id="PTHR16515:SF49">
    <property type="entry name" value="GASTRULA ZINC FINGER PROTEIN XLCGF49.1-LIKE-RELATED"/>
    <property type="match status" value="1"/>
</dbReference>
<dbReference type="InterPro" id="IPR013087">
    <property type="entry name" value="Znf_C2H2_type"/>
</dbReference>
<accession>A0A232FLA1</accession>
<keyword evidence="6" id="KW-0238">DNA-binding</keyword>
<evidence type="ECO:0000256" key="4">
    <source>
        <dbReference type="ARBA" id="ARBA00022771"/>
    </source>
</evidence>
<dbReference type="SUPFAM" id="SSF57667">
    <property type="entry name" value="beta-beta-alpha zinc fingers"/>
    <property type="match status" value="2"/>
</dbReference>
<organism evidence="11 12">
    <name type="scientific">Trichomalopsis sarcophagae</name>
    <dbReference type="NCBI Taxonomy" id="543379"/>
    <lineage>
        <taxon>Eukaryota</taxon>
        <taxon>Metazoa</taxon>
        <taxon>Ecdysozoa</taxon>
        <taxon>Arthropoda</taxon>
        <taxon>Hexapoda</taxon>
        <taxon>Insecta</taxon>
        <taxon>Pterygota</taxon>
        <taxon>Neoptera</taxon>
        <taxon>Endopterygota</taxon>
        <taxon>Hymenoptera</taxon>
        <taxon>Apocrita</taxon>
        <taxon>Proctotrupomorpha</taxon>
        <taxon>Chalcidoidea</taxon>
        <taxon>Pteromalidae</taxon>
        <taxon>Pteromalinae</taxon>
        <taxon>Trichomalopsis</taxon>
    </lineage>
</organism>
<feature type="compositionally biased region" description="Polar residues" evidence="9">
    <location>
        <begin position="117"/>
        <end position="134"/>
    </location>
</feature>
<dbReference type="FunFam" id="3.30.160.60:FF:000065">
    <property type="entry name" value="B-cell CLL/lymphoma 6, member B"/>
    <property type="match status" value="1"/>
</dbReference>
<evidence type="ECO:0000256" key="3">
    <source>
        <dbReference type="ARBA" id="ARBA00022737"/>
    </source>
</evidence>
<dbReference type="STRING" id="543379.A0A232FLA1"/>
<feature type="domain" description="C2H2-type" evidence="10">
    <location>
        <begin position="197"/>
        <end position="223"/>
    </location>
</feature>
<feature type="region of interest" description="Disordered" evidence="9">
    <location>
        <begin position="117"/>
        <end position="141"/>
    </location>
</feature>
<evidence type="ECO:0000259" key="10">
    <source>
        <dbReference type="PROSITE" id="PS50157"/>
    </source>
</evidence>
<gene>
    <name evidence="11" type="ORF">TSAR_014280</name>
</gene>
<keyword evidence="3" id="KW-0677">Repeat</keyword>
<dbReference type="PANTHER" id="PTHR16515">
    <property type="entry name" value="PR DOMAIN ZINC FINGER PROTEIN"/>
    <property type="match status" value="1"/>
</dbReference>
<feature type="domain" description="C2H2-type" evidence="10">
    <location>
        <begin position="260"/>
        <end position="287"/>
    </location>
</feature>
<evidence type="ECO:0000256" key="9">
    <source>
        <dbReference type="SAM" id="MobiDB-lite"/>
    </source>
</evidence>
<keyword evidence="4 8" id="KW-0863">Zinc-finger</keyword>
<feature type="region of interest" description="Disordered" evidence="9">
    <location>
        <begin position="154"/>
        <end position="179"/>
    </location>
</feature>
<comment type="caution">
    <text evidence="11">The sequence shown here is derived from an EMBL/GenBank/DDBJ whole genome shotgun (WGS) entry which is preliminary data.</text>
</comment>
<dbReference type="SMART" id="SM00355">
    <property type="entry name" value="ZnF_C2H2"/>
    <property type="match status" value="4"/>
</dbReference>
<evidence type="ECO:0000313" key="11">
    <source>
        <dbReference type="EMBL" id="OXU31526.1"/>
    </source>
</evidence>
<dbReference type="Pfam" id="PF00096">
    <property type="entry name" value="zf-C2H2"/>
    <property type="match status" value="4"/>
</dbReference>
<evidence type="ECO:0000256" key="8">
    <source>
        <dbReference type="PROSITE-ProRule" id="PRU00042"/>
    </source>
</evidence>
<evidence type="ECO:0000256" key="2">
    <source>
        <dbReference type="ARBA" id="ARBA00022723"/>
    </source>
</evidence>
<evidence type="ECO:0000256" key="1">
    <source>
        <dbReference type="ARBA" id="ARBA00004123"/>
    </source>
</evidence>
<keyword evidence="2" id="KW-0479">Metal-binding</keyword>
<feature type="compositionally biased region" description="Low complexity" evidence="9">
    <location>
        <begin position="164"/>
        <end position="175"/>
    </location>
</feature>
<dbReference type="EMBL" id="NNAY01000051">
    <property type="protein sequence ID" value="OXU31526.1"/>
    <property type="molecule type" value="Genomic_DNA"/>
</dbReference>
<dbReference type="Gene3D" id="3.30.160.60">
    <property type="entry name" value="Classic Zinc Finger"/>
    <property type="match status" value="3"/>
</dbReference>
<protein>
    <recommendedName>
        <fullName evidence="10">C2H2-type domain-containing protein</fullName>
    </recommendedName>
</protein>
<keyword evidence="12" id="KW-1185">Reference proteome</keyword>
<proteinExistence type="predicted"/>
<feature type="domain" description="C2H2-type" evidence="10">
    <location>
        <begin position="291"/>
        <end position="309"/>
    </location>
</feature>
<reference evidence="11 12" key="1">
    <citation type="journal article" date="2017" name="Curr. Biol.">
        <title>The Evolution of Venom by Co-option of Single-Copy Genes.</title>
        <authorList>
            <person name="Martinson E.O."/>
            <person name="Mrinalini"/>
            <person name="Kelkar Y.D."/>
            <person name="Chang C.H."/>
            <person name="Werren J.H."/>
        </authorList>
    </citation>
    <scope>NUCLEOTIDE SEQUENCE [LARGE SCALE GENOMIC DNA]</scope>
    <source>
        <strain evidence="11 12">Alberta</strain>
        <tissue evidence="11">Whole body</tissue>
    </source>
</reference>
<feature type="domain" description="C2H2-type" evidence="10">
    <location>
        <begin position="231"/>
        <end position="259"/>
    </location>
</feature>
<dbReference type="InterPro" id="IPR036236">
    <property type="entry name" value="Znf_C2H2_sf"/>
</dbReference>
<dbReference type="FunFam" id="3.30.160.60:FF:000340">
    <property type="entry name" value="zinc finger protein 473 isoform X1"/>
    <property type="match status" value="1"/>
</dbReference>
<dbReference type="PROSITE" id="PS00028">
    <property type="entry name" value="ZINC_FINGER_C2H2_1"/>
    <property type="match status" value="2"/>
</dbReference>
<evidence type="ECO:0000256" key="6">
    <source>
        <dbReference type="ARBA" id="ARBA00023125"/>
    </source>
</evidence>
<name>A0A232FLA1_9HYME</name>
<evidence type="ECO:0000256" key="5">
    <source>
        <dbReference type="ARBA" id="ARBA00022833"/>
    </source>
</evidence>
<keyword evidence="7" id="KW-0539">Nucleus</keyword>
<dbReference type="GO" id="GO:0008270">
    <property type="term" value="F:zinc ion binding"/>
    <property type="evidence" value="ECO:0007669"/>
    <property type="project" value="UniProtKB-KW"/>
</dbReference>
<feature type="compositionally biased region" description="Polar residues" evidence="9">
    <location>
        <begin position="154"/>
        <end position="163"/>
    </location>
</feature>
<dbReference type="AlphaFoldDB" id="A0A232FLA1"/>
<dbReference type="GO" id="GO:0010468">
    <property type="term" value="P:regulation of gene expression"/>
    <property type="evidence" value="ECO:0007669"/>
    <property type="project" value="TreeGrafter"/>
</dbReference>
<evidence type="ECO:0000256" key="7">
    <source>
        <dbReference type="ARBA" id="ARBA00023242"/>
    </source>
</evidence>
<sequence length="323" mass="36484">MASEIFATSSIESFAPTYPIITMDFSDTNYENIWTNLDEVKVASRAALHPISTADFLEMGCGNVLTDLDKEKLLNSICNEGINTTNNDANSVQTSDDDMQEFMREFLLISPKGTKPQLSYTLDNSEENLSTSSEYKPVSPYTENDQSLLFTDVSQTTQSSPEGSSSPVTTPKSSSNININTPLSFRQQRYRSLKLSQVCEVCGKAFRTRQHLQRHRLEKHAEDLCLDLVPYTCQQCNKHFKRREHLQIHQRTKHSNVKDYKCETCGKEFAIKSHLKRHILYHERTKTKTASICTGCGRAFARKGNLVKHVANGCIGIRSPGAW</sequence>